<dbReference type="InterPro" id="IPR000504">
    <property type="entry name" value="RRM_dom"/>
</dbReference>
<reference evidence="3 4" key="1">
    <citation type="journal article" date="2015" name="Genome Biol. Evol.">
        <title>Comparative Genomics of a Bacterivorous Green Alga Reveals Evolutionary Causalities and Consequences of Phago-Mixotrophic Mode of Nutrition.</title>
        <authorList>
            <person name="Burns J.A."/>
            <person name="Paasch A."/>
            <person name="Narechania A."/>
            <person name="Kim E."/>
        </authorList>
    </citation>
    <scope>NUCLEOTIDE SEQUENCE [LARGE SCALE GENOMIC DNA]</scope>
    <source>
        <strain evidence="3 4">PLY_AMNH</strain>
    </source>
</reference>
<keyword evidence="4" id="KW-1185">Reference proteome</keyword>
<organism evidence="3 4">
    <name type="scientific">Cymbomonas tetramitiformis</name>
    <dbReference type="NCBI Taxonomy" id="36881"/>
    <lineage>
        <taxon>Eukaryota</taxon>
        <taxon>Viridiplantae</taxon>
        <taxon>Chlorophyta</taxon>
        <taxon>Pyramimonadophyceae</taxon>
        <taxon>Pyramimonadales</taxon>
        <taxon>Pyramimonadaceae</taxon>
        <taxon>Cymbomonas</taxon>
    </lineage>
</organism>
<dbReference type="InterPro" id="IPR012677">
    <property type="entry name" value="Nucleotide-bd_a/b_plait_sf"/>
</dbReference>
<dbReference type="Pfam" id="PF00076">
    <property type="entry name" value="RRM_1"/>
    <property type="match status" value="1"/>
</dbReference>
<feature type="domain" description="RRM" evidence="2">
    <location>
        <begin position="89"/>
        <end position="165"/>
    </location>
</feature>
<keyword evidence="1" id="KW-0694">RNA-binding</keyword>
<comment type="caution">
    <text evidence="3">The sequence shown here is derived from an EMBL/GenBank/DDBJ whole genome shotgun (WGS) entry which is preliminary data.</text>
</comment>
<evidence type="ECO:0000313" key="4">
    <source>
        <dbReference type="Proteomes" id="UP001190700"/>
    </source>
</evidence>
<evidence type="ECO:0000313" key="3">
    <source>
        <dbReference type="EMBL" id="KAK3260230.1"/>
    </source>
</evidence>
<accession>A0AAE0FIA1</accession>
<evidence type="ECO:0000256" key="1">
    <source>
        <dbReference type="PROSITE-ProRule" id="PRU00176"/>
    </source>
</evidence>
<dbReference type="Proteomes" id="UP001190700">
    <property type="component" value="Unassembled WGS sequence"/>
</dbReference>
<dbReference type="AlphaFoldDB" id="A0AAE0FIA1"/>
<dbReference type="SMART" id="SM00360">
    <property type="entry name" value="RRM"/>
    <property type="match status" value="1"/>
</dbReference>
<proteinExistence type="predicted"/>
<gene>
    <name evidence="3" type="ORF">CYMTET_30800</name>
</gene>
<protein>
    <recommendedName>
        <fullName evidence="2">RRM domain-containing protein</fullName>
    </recommendedName>
</protein>
<sequence>MLSHGSRATFTLQKTFDQCGRLHARVASGASLDKQLAPWFAGSRVQLTKKKAYRRLQLLSVCRARSGSISSGRETDLVAFENSTQPTLITVEISNLPLDHGKEDVRELFREEGFHGRVVAARDHPQKEGVVQLKFQDPQHANAAIAQYNDTYLLGQKLSVAALPQETRTVASLVKLPQTVRTGFSQKERLDEARNRKLAEANGGRGLLKKGAARGRGLKVDNVKRLRPGDWECPGCGLIVYTAAAPELGALATLPAKSLLFMLLATLPLPCSARATLPPPNSARWLHCRAPALCPLAATAASPQSSALLSLTLPLLYARWPHCRRPTLCALAGLIATAPTLCVLATLLPPYSLRAVFTKLPLLSARWLHCRSLGFLRAGLTAAACSMRAGYTAARPNPARQPQLPLPLLGRAGFTVAAVSTRVAGHTAAAPCFRALGLTATAPTFCTLASLPPPLLS</sequence>
<dbReference type="PROSITE" id="PS50102">
    <property type="entry name" value="RRM"/>
    <property type="match status" value="1"/>
</dbReference>
<dbReference type="Gene3D" id="3.30.70.330">
    <property type="match status" value="1"/>
</dbReference>
<feature type="non-terminal residue" evidence="3">
    <location>
        <position position="457"/>
    </location>
</feature>
<dbReference type="GO" id="GO:0003723">
    <property type="term" value="F:RNA binding"/>
    <property type="evidence" value="ECO:0007669"/>
    <property type="project" value="UniProtKB-UniRule"/>
</dbReference>
<name>A0AAE0FIA1_9CHLO</name>
<dbReference type="SUPFAM" id="SSF54928">
    <property type="entry name" value="RNA-binding domain, RBD"/>
    <property type="match status" value="1"/>
</dbReference>
<dbReference type="EMBL" id="LGRX02017983">
    <property type="protein sequence ID" value="KAK3260230.1"/>
    <property type="molecule type" value="Genomic_DNA"/>
</dbReference>
<dbReference type="InterPro" id="IPR035979">
    <property type="entry name" value="RBD_domain_sf"/>
</dbReference>
<evidence type="ECO:0000259" key="2">
    <source>
        <dbReference type="PROSITE" id="PS50102"/>
    </source>
</evidence>